<proteinExistence type="predicted"/>
<protein>
    <submittedName>
        <fullName evidence="1">Uncharacterized protein</fullName>
    </submittedName>
</protein>
<keyword evidence="2" id="KW-1185">Reference proteome</keyword>
<organism evidence="1 2">
    <name type="scientific">Glossina pallidipes</name>
    <name type="common">Tsetse fly</name>
    <dbReference type="NCBI Taxonomy" id="7398"/>
    <lineage>
        <taxon>Eukaryota</taxon>
        <taxon>Metazoa</taxon>
        <taxon>Ecdysozoa</taxon>
        <taxon>Arthropoda</taxon>
        <taxon>Hexapoda</taxon>
        <taxon>Insecta</taxon>
        <taxon>Pterygota</taxon>
        <taxon>Neoptera</taxon>
        <taxon>Endopterygota</taxon>
        <taxon>Diptera</taxon>
        <taxon>Brachycera</taxon>
        <taxon>Muscomorpha</taxon>
        <taxon>Hippoboscoidea</taxon>
        <taxon>Glossinidae</taxon>
        <taxon>Glossina</taxon>
    </lineage>
</organism>
<reference evidence="2" key="1">
    <citation type="submission" date="2014-03" db="EMBL/GenBank/DDBJ databases">
        <authorList>
            <person name="Aksoy S."/>
            <person name="Warren W."/>
            <person name="Wilson R.K."/>
        </authorList>
    </citation>
    <scope>NUCLEOTIDE SEQUENCE [LARGE SCALE GENOMIC DNA]</scope>
    <source>
        <strain evidence="2">IAEA</strain>
    </source>
</reference>
<name>A0A1A9Z7F4_GLOPL</name>
<evidence type="ECO:0000313" key="2">
    <source>
        <dbReference type="Proteomes" id="UP000092445"/>
    </source>
</evidence>
<evidence type="ECO:0000313" key="1">
    <source>
        <dbReference type="EnsemblMetazoa" id="GPAI006171-PA"/>
    </source>
</evidence>
<dbReference type="AlphaFoldDB" id="A0A1A9Z7F4"/>
<sequence>MTNAVTIFYWDKALNKYSIFAHYWLFLSFLKHNNDFNIVMPKNSLKSNANESTNMLFFNPLENILCPCGKKREDKHNIEVKTQGEDWPILKNKNRLICGDYK</sequence>
<dbReference type="Proteomes" id="UP000092445">
    <property type="component" value="Unassembled WGS sequence"/>
</dbReference>
<accession>A0A1A9Z7F4</accession>
<dbReference type="EnsemblMetazoa" id="GPAI006171-RA">
    <property type="protein sequence ID" value="GPAI006171-PA"/>
    <property type="gene ID" value="GPAI006171"/>
</dbReference>
<reference evidence="1" key="2">
    <citation type="submission" date="2020-05" db="UniProtKB">
        <authorList>
            <consortium name="EnsemblMetazoa"/>
        </authorList>
    </citation>
    <scope>IDENTIFICATION</scope>
    <source>
        <strain evidence="1">IAEA</strain>
    </source>
</reference>
<dbReference type="VEuPathDB" id="VectorBase:GPAI006171"/>